<proteinExistence type="predicted"/>
<dbReference type="EMBL" id="KN294014">
    <property type="protein sequence ID" value="KGQ00947.1"/>
    <property type="molecule type" value="Genomic_DNA"/>
</dbReference>
<keyword evidence="3" id="KW-1185">Reference proteome</keyword>
<name>A0A0A2V3I6_PARBA</name>
<protein>
    <submittedName>
        <fullName evidence="2">Uncharacterized protein</fullName>
    </submittedName>
</protein>
<feature type="region of interest" description="Disordered" evidence="1">
    <location>
        <begin position="1"/>
        <end position="61"/>
    </location>
</feature>
<dbReference type="RefSeq" id="XP_002790768.2">
    <property type="nucleotide sequence ID" value="XM_002790722.2"/>
</dbReference>
<feature type="compositionally biased region" description="Basic and acidic residues" evidence="1">
    <location>
        <begin position="44"/>
        <end position="56"/>
    </location>
</feature>
<gene>
    <name evidence="2" type="ORF">PAAG_12374</name>
</gene>
<dbReference type="STRING" id="502779.A0A0A2V3I6"/>
<reference evidence="2 3" key="1">
    <citation type="journal article" date="2011" name="PLoS Genet.">
        <title>Comparative genomic analysis of human fungal pathogens causing paracoccidioidomycosis.</title>
        <authorList>
            <person name="Desjardins C.A."/>
            <person name="Champion M.D."/>
            <person name="Holder J.W."/>
            <person name="Muszewska A."/>
            <person name="Goldberg J."/>
            <person name="Bailao A.M."/>
            <person name="Brigido M.M."/>
            <person name="Ferreira M.E."/>
            <person name="Garcia A.M."/>
            <person name="Grynberg M."/>
            <person name="Gujja S."/>
            <person name="Heiman D.I."/>
            <person name="Henn M.R."/>
            <person name="Kodira C.D."/>
            <person name="Leon-Narvaez H."/>
            <person name="Longo L.V."/>
            <person name="Ma L.J."/>
            <person name="Malavazi I."/>
            <person name="Matsuo A.L."/>
            <person name="Morais F.V."/>
            <person name="Pereira M."/>
            <person name="Rodriguez-Brito S."/>
            <person name="Sakthikumar S."/>
            <person name="Salem-Izacc S.M."/>
            <person name="Sykes S.M."/>
            <person name="Teixeira M.M."/>
            <person name="Vallejo M.C."/>
            <person name="Walter M.E."/>
            <person name="Yandava C."/>
            <person name="Young S."/>
            <person name="Zeng Q."/>
            <person name="Zucker J."/>
            <person name="Felipe M.S."/>
            <person name="Goldman G.H."/>
            <person name="Haas B.J."/>
            <person name="McEwen J.G."/>
            <person name="Nino-Vega G."/>
            <person name="Puccia R."/>
            <person name="San-Blas G."/>
            <person name="Soares C.M."/>
            <person name="Birren B.W."/>
            <person name="Cuomo C.A."/>
        </authorList>
    </citation>
    <scope>NUCLEOTIDE SEQUENCE [LARGE SCALE GENOMIC DNA]</scope>
    <source>
        <strain evidence="3">ATCC MYA-826 / Pb01</strain>
    </source>
</reference>
<feature type="compositionally biased region" description="Basic and acidic residues" evidence="1">
    <location>
        <begin position="16"/>
        <end position="30"/>
    </location>
</feature>
<dbReference type="VEuPathDB" id="FungiDB:PAAG_12374"/>
<evidence type="ECO:0000313" key="2">
    <source>
        <dbReference type="EMBL" id="KGQ00947.1"/>
    </source>
</evidence>
<dbReference type="KEGG" id="pbl:PAAG_12374"/>
<dbReference type="Proteomes" id="UP000002059">
    <property type="component" value="Partially assembled WGS sequence"/>
</dbReference>
<organism evidence="2 3">
    <name type="scientific">Paracoccidioides lutzii (strain ATCC MYA-826 / Pb01)</name>
    <name type="common">Paracoccidioides brasiliensis</name>
    <dbReference type="NCBI Taxonomy" id="502779"/>
    <lineage>
        <taxon>Eukaryota</taxon>
        <taxon>Fungi</taxon>
        <taxon>Dikarya</taxon>
        <taxon>Ascomycota</taxon>
        <taxon>Pezizomycotina</taxon>
        <taxon>Eurotiomycetes</taxon>
        <taxon>Eurotiomycetidae</taxon>
        <taxon>Onygenales</taxon>
        <taxon>Ajellomycetaceae</taxon>
        <taxon>Paracoccidioides</taxon>
    </lineage>
</organism>
<evidence type="ECO:0000256" key="1">
    <source>
        <dbReference type="SAM" id="MobiDB-lite"/>
    </source>
</evidence>
<dbReference type="AlphaFoldDB" id="A0A0A2V3I6"/>
<dbReference type="GeneID" id="9093950"/>
<accession>A0A0A2V3I6</accession>
<sequence>MPLPSVAEEGENDNADTAKEAEAESIDSSKPESSIEPAQMNGSDNDHGEEVNDPRIRMPFSPDAWNEEQKVREQQYQLLDPLPIPPVHVPMALPYISQSPSSASNLNPLNLAPHEILALSTAGNTNNENAHDGITQPLSGMIKSKAQADADVDKEFVDLAQRIQLLDAYNRSRDDAICDLKNTSNHNHNRHGGIGNGDGILSPSPVALMRRKRDIYDFQGNDEVFEEIVDRITGRKRRVPYGGEPHAF</sequence>
<evidence type="ECO:0000313" key="3">
    <source>
        <dbReference type="Proteomes" id="UP000002059"/>
    </source>
</evidence>
<dbReference type="HOGENOM" id="CLU_1120448_0_0_1"/>